<evidence type="ECO:0000313" key="1">
    <source>
        <dbReference type="EMBL" id="MXQ53099.1"/>
    </source>
</evidence>
<keyword evidence="2" id="KW-1185">Reference proteome</keyword>
<proteinExistence type="predicted"/>
<dbReference type="InterPro" id="IPR036390">
    <property type="entry name" value="WH_DNA-bd_sf"/>
</dbReference>
<gene>
    <name evidence="1" type="ORF">GSM42_04995</name>
</gene>
<protein>
    <submittedName>
        <fullName evidence="1">Uncharacterized protein</fullName>
    </submittedName>
</protein>
<comment type="caution">
    <text evidence="1">The sequence shown here is derived from an EMBL/GenBank/DDBJ whole genome shotgun (WGS) entry which is preliminary data.</text>
</comment>
<organism evidence="1 2">
    <name type="scientific">Shimazuella alba</name>
    <dbReference type="NCBI Taxonomy" id="2690964"/>
    <lineage>
        <taxon>Bacteria</taxon>
        <taxon>Bacillati</taxon>
        <taxon>Bacillota</taxon>
        <taxon>Bacilli</taxon>
        <taxon>Bacillales</taxon>
        <taxon>Thermoactinomycetaceae</taxon>
        <taxon>Shimazuella</taxon>
    </lineage>
</organism>
<reference evidence="1 2" key="1">
    <citation type="submission" date="2019-12" db="EMBL/GenBank/DDBJ databases">
        <title>Whole-genome analyses of novel actinobacteria.</title>
        <authorList>
            <person name="Sahin N."/>
            <person name="Saygin H."/>
        </authorList>
    </citation>
    <scope>NUCLEOTIDE SEQUENCE [LARGE SCALE GENOMIC DNA]</scope>
    <source>
        <strain evidence="1 2">KC615</strain>
    </source>
</reference>
<dbReference type="AlphaFoldDB" id="A0A6I4VN94"/>
<evidence type="ECO:0000313" key="2">
    <source>
        <dbReference type="Proteomes" id="UP000430692"/>
    </source>
</evidence>
<dbReference type="Proteomes" id="UP000430692">
    <property type="component" value="Unassembled WGS sequence"/>
</dbReference>
<name>A0A6I4VN94_9BACL</name>
<sequence length="129" mass="14987">MISEENPPFGYLTREVGQILMKVMEPVLKKHHLSKEHWQVLNSIPVSENTKVEEIHQLFSDRGWIDPSNLYESETNKLKLTNAGSAAQQTIFNEIHARRKLLFRDVTNENFQIATQVMKQIIANEKEID</sequence>
<accession>A0A6I4VN94</accession>
<dbReference type="EMBL" id="WUUL01000002">
    <property type="protein sequence ID" value="MXQ53099.1"/>
    <property type="molecule type" value="Genomic_DNA"/>
</dbReference>
<dbReference type="RefSeq" id="WP_160800428.1">
    <property type="nucleotide sequence ID" value="NZ_WUUL01000002.1"/>
</dbReference>
<dbReference type="SUPFAM" id="SSF46785">
    <property type="entry name" value="Winged helix' DNA-binding domain"/>
    <property type="match status" value="1"/>
</dbReference>